<organism evidence="5 6">
    <name type="scientific">Actinomyces massiliensis F0489</name>
    <dbReference type="NCBI Taxonomy" id="1125718"/>
    <lineage>
        <taxon>Bacteria</taxon>
        <taxon>Bacillati</taxon>
        <taxon>Actinomycetota</taxon>
        <taxon>Actinomycetes</taxon>
        <taxon>Actinomycetales</taxon>
        <taxon>Actinomycetaceae</taxon>
        <taxon>Actinomyces</taxon>
    </lineage>
</organism>
<dbReference type="RefSeq" id="WP_008733491.1">
    <property type="nucleotide sequence ID" value="NZ_AKFT01000208.1"/>
</dbReference>
<dbReference type="OrthoDB" id="9802433at2"/>
<keyword evidence="2" id="KW-0326">Glycosidase</keyword>
<evidence type="ECO:0000313" key="6">
    <source>
        <dbReference type="Proteomes" id="UP000002941"/>
    </source>
</evidence>
<dbReference type="CDD" id="cd11354">
    <property type="entry name" value="AmyAc_bac_CMD_like"/>
    <property type="match status" value="1"/>
</dbReference>
<evidence type="ECO:0000313" key="5">
    <source>
        <dbReference type="EMBL" id="EJF37275.1"/>
    </source>
</evidence>
<dbReference type="InterPro" id="IPR017853">
    <property type="entry name" value="GH"/>
</dbReference>
<protein>
    <submittedName>
        <fullName evidence="5">Cyclomaltodextrinase family protein</fullName>
    </submittedName>
</protein>
<dbReference type="Proteomes" id="UP000002941">
    <property type="component" value="Unassembled WGS sequence"/>
</dbReference>
<name>J1GW10_9ACTO</name>
<dbReference type="Gene3D" id="3.20.20.80">
    <property type="entry name" value="Glycosidases"/>
    <property type="match status" value="1"/>
</dbReference>
<comment type="caution">
    <text evidence="5">The sequence shown here is derived from an EMBL/GenBank/DDBJ whole genome shotgun (WGS) entry which is preliminary data.</text>
</comment>
<dbReference type="GO" id="GO:0005975">
    <property type="term" value="P:carbohydrate metabolic process"/>
    <property type="evidence" value="ECO:0007669"/>
    <property type="project" value="InterPro"/>
</dbReference>
<dbReference type="Pfam" id="PF00128">
    <property type="entry name" value="Alpha-amylase"/>
    <property type="match status" value="1"/>
</dbReference>
<dbReference type="PATRIC" id="fig|1125718.3.peg.2633"/>
<dbReference type="eggNOG" id="COG0366">
    <property type="taxonomic scope" value="Bacteria"/>
</dbReference>
<dbReference type="InterPro" id="IPR006047">
    <property type="entry name" value="GH13_cat_dom"/>
</dbReference>
<feature type="region of interest" description="Disordered" evidence="3">
    <location>
        <begin position="166"/>
        <end position="187"/>
    </location>
</feature>
<evidence type="ECO:0000259" key="4">
    <source>
        <dbReference type="SMART" id="SM00642"/>
    </source>
</evidence>
<dbReference type="SMART" id="SM00642">
    <property type="entry name" value="Aamy"/>
    <property type="match status" value="1"/>
</dbReference>
<evidence type="ECO:0000256" key="3">
    <source>
        <dbReference type="SAM" id="MobiDB-lite"/>
    </source>
</evidence>
<feature type="domain" description="Glycosyl hydrolase family 13 catalytic" evidence="4">
    <location>
        <begin position="47"/>
        <end position="408"/>
    </location>
</feature>
<dbReference type="SUPFAM" id="SSF51445">
    <property type="entry name" value="(Trans)glycosidases"/>
    <property type="match status" value="1"/>
</dbReference>
<dbReference type="AlphaFoldDB" id="J1GW10"/>
<evidence type="ECO:0000256" key="1">
    <source>
        <dbReference type="ARBA" id="ARBA00022801"/>
    </source>
</evidence>
<keyword evidence="6" id="KW-1185">Reference proteome</keyword>
<sequence length="500" mass="54874">MHADDAAPESSALRSTAPNEPDWVRHAIAWHVFPLGAVGAPALCPEGDPDDPSSPAGAMAAEHRLRRLLPWLDRLVELGCNVLMLGPVFHSMSHGYDTIDHMRLDPRLGTNEDLLALIDAAHARGVRVMLDGVFNHVGIDHPAFAALPEAGPHSREASMFHLTWPGGGEAGGATGEEAEQAEEAGETWAPGIAPDYRRFEGQDWLPELNHSCEAVVDLVADVMTHWCERGVDGWRLDAAYAVDPAFWTRVLPRVRRDHPQVYIVGEVIHGDYAAIVTASGMNSVTQYELWQAIWHSLAEANFYELDWTLRRNADLLATFVPWTFIGNHDTSRIASQLPDARRLPHALALLMTLPGTPAVYYGDEDGLRAIKEDRLGGDDAIRSELPASPHERDGGSVRPLHQELIGVRRRLPWLHDAEVDALHLDNTVLSLRMRARSPEHESAESTERAEAVLILSLEETEAWLPTAGHQVVLASTCDAPPPRPEGDGVVLPPLGWAVLT</sequence>
<gene>
    <name evidence="5" type="ORF">HMPREF1318_1342</name>
</gene>
<keyword evidence="1" id="KW-0378">Hydrolase</keyword>
<proteinExistence type="predicted"/>
<feature type="compositionally biased region" description="Acidic residues" evidence="3">
    <location>
        <begin position="176"/>
        <end position="185"/>
    </location>
</feature>
<reference evidence="5 6" key="1">
    <citation type="submission" date="2012-05" db="EMBL/GenBank/DDBJ databases">
        <authorList>
            <person name="Harkins D.M."/>
            <person name="Madupu R."/>
            <person name="Durkin A.S."/>
            <person name="Torralba M."/>
            <person name="Methe B."/>
            <person name="Sutton G.G."/>
            <person name="Nelson K.E."/>
        </authorList>
    </citation>
    <scope>NUCLEOTIDE SEQUENCE [LARGE SCALE GENOMIC DNA]</scope>
    <source>
        <strain evidence="5 6">F0489</strain>
    </source>
</reference>
<accession>J1GW10</accession>
<dbReference type="GO" id="GO:0016798">
    <property type="term" value="F:hydrolase activity, acting on glycosyl bonds"/>
    <property type="evidence" value="ECO:0007669"/>
    <property type="project" value="UniProtKB-KW"/>
</dbReference>
<dbReference type="PANTHER" id="PTHR10357">
    <property type="entry name" value="ALPHA-AMYLASE FAMILY MEMBER"/>
    <property type="match status" value="1"/>
</dbReference>
<evidence type="ECO:0000256" key="2">
    <source>
        <dbReference type="ARBA" id="ARBA00023295"/>
    </source>
</evidence>
<dbReference type="EMBL" id="AKFT01000208">
    <property type="protein sequence ID" value="EJF37275.1"/>
    <property type="molecule type" value="Genomic_DNA"/>
</dbReference>
<dbReference type="PANTHER" id="PTHR10357:SF210">
    <property type="entry name" value="MALTODEXTRIN GLUCOSIDASE"/>
    <property type="match status" value="1"/>
</dbReference>